<dbReference type="Proteomes" id="UP001197875">
    <property type="component" value="Unassembled WGS sequence"/>
</dbReference>
<dbReference type="RefSeq" id="WP_227614979.1">
    <property type="nucleotide sequence ID" value="NZ_JAJEPR010000010.1"/>
</dbReference>
<organism evidence="3 4">
    <name type="scientific">Fusicatenibacter faecihominis</name>
    <dbReference type="NCBI Taxonomy" id="2881276"/>
    <lineage>
        <taxon>Bacteria</taxon>
        <taxon>Bacillati</taxon>
        <taxon>Bacillota</taxon>
        <taxon>Clostridia</taxon>
        <taxon>Lachnospirales</taxon>
        <taxon>Lachnospiraceae</taxon>
        <taxon>Fusicatenibacter</taxon>
    </lineage>
</organism>
<dbReference type="InterPro" id="IPR022622">
    <property type="entry name" value="DUF3492"/>
</dbReference>
<gene>
    <name evidence="3" type="primary">pelF</name>
    <name evidence="3" type="ORF">LKD71_07745</name>
</gene>
<dbReference type="NCBIfam" id="NF038011">
    <property type="entry name" value="PelF"/>
    <property type="match status" value="1"/>
</dbReference>
<dbReference type="InterPro" id="IPR047691">
    <property type="entry name" value="PelF-like"/>
</dbReference>
<reference evidence="3 4" key="1">
    <citation type="submission" date="2021-10" db="EMBL/GenBank/DDBJ databases">
        <title>Anaerobic single-cell dispensing facilitates the cultivation of human gut bacteria.</title>
        <authorList>
            <person name="Afrizal A."/>
        </authorList>
    </citation>
    <scope>NUCLEOTIDE SEQUENCE [LARGE SCALE GENOMIC DNA]</scope>
    <source>
        <strain evidence="3 4">CLA-AA-H277</strain>
    </source>
</reference>
<dbReference type="PANTHER" id="PTHR12526">
    <property type="entry name" value="GLYCOSYLTRANSFERASE"/>
    <property type="match status" value="1"/>
</dbReference>
<feature type="domain" description="Glycosyl transferase family 1" evidence="1">
    <location>
        <begin position="292"/>
        <end position="450"/>
    </location>
</feature>
<evidence type="ECO:0000313" key="4">
    <source>
        <dbReference type="Proteomes" id="UP001197875"/>
    </source>
</evidence>
<accession>A0AAE3DSG0</accession>
<proteinExistence type="predicted"/>
<dbReference type="Gene3D" id="3.40.50.2000">
    <property type="entry name" value="Glycogen Phosphorylase B"/>
    <property type="match status" value="2"/>
</dbReference>
<dbReference type="PANTHER" id="PTHR12526:SF608">
    <property type="entry name" value="PELF"/>
    <property type="match status" value="1"/>
</dbReference>
<dbReference type="Pfam" id="PF11997">
    <property type="entry name" value="DUF3492"/>
    <property type="match status" value="1"/>
</dbReference>
<evidence type="ECO:0000259" key="2">
    <source>
        <dbReference type="Pfam" id="PF11997"/>
    </source>
</evidence>
<feature type="domain" description="DUF3492" evidence="2">
    <location>
        <begin position="1"/>
        <end position="262"/>
    </location>
</feature>
<keyword evidence="4" id="KW-1185">Reference proteome</keyword>
<dbReference type="SUPFAM" id="SSF53756">
    <property type="entry name" value="UDP-Glycosyltransferase/glycogen phosphorylase"/>
    <property type="match status" value="1"/>
</dbReference>
<dbReference type="AlphaFoldDB" id="A0AAE3DSG0"/>
<dbReference type="EMBL" id="JAJEPR010000010">
    <property type="protein sequence ID" value="MCC2189695.1"/>
    <property type="molecule type" value="Genomic_DNA"/>
</dbReference>
<name>A0AAE3DSG0_9FIRM</name>
<dbReference type="GO" id="GO:0016757">
    <property type="term" value="F:glycosyltransferase activity"/>
    <property type="evidence" value="ECO:0007669"/>
    <property type="project" value="InterPro"/>
</dbReference>
<dbReference type="InterPro" id="IPR001296">
    <property type="entry name" value="Glyco_trans_1"/>
</dbReference>
<evidence type="ECO:0000313" key="3">
    <source>
        <dbReference type="EMBL" id="MCC2189695.1"/>
    </source>
</evidence>
<dbReference type="Pfam" id="PF00534">
    <property type="entry name" value="Glycos_transf_1"/>
    <property type="match status" value="1"/>
</dbReference>
<sequence length="488" mass="56296">MKVCIVAEGCYPYVVGGVSGWINSMIQSFPNVEFILLTIVADRSFRGKFVYGLPENLTQVYEIYLDDFEWVEGKKTERFQRNMHLTKKEYAGLMDIVMNRKTDWGVIFDLFHKNRLSVDRLLMGPDFFQIVRECYNRKYPNIVFSDFLWTMRSIYLPLFRIMKMEVPKADFYHCVATGYAGVLGSMAKHFHGSSLLISEHGIYTREREEELIKAEWVKGIYKNIWIEQFKKMSLLAYEKADIVTCLYDRAKALQIELGCPEEKIRVTPNGIKADTFEGIPGKSEEEEAYINAGAVLRVTPIKDVKTMIQAFAFAKKSVPKLKLWIMGPTDEDETYAQECFDLVKALGVEDVEFTGRVNVKDYLGKMDFTLLTSISEGQPLTILESYAAHKPVIATDVGNCRELIYGNDDGFGSAGILTHIMNIEEIAQAMITMTEDQEERERMGEAGYKRVNAFYRIEQMKDVYREIYKELSDKQKLTWTEEPFGLRR</sequence>
<protein>
    <submittedName>
        <fullName evidence="3">GT4 family glycosyltransferase PelF</fullName>
    </submittedName>
</protein>
<evidence type="ECO:0000259" key="1">
    <source>
        <dbReference type="Pfam" id="PF00534"/>
    </source>
</evidence>
<comment type="caution">
    <text evidence="3">The sequence shown here is derived from an EMBL/GenBank/DDBJ whole genome shotgun (WGS) entry which is preliminary data.</text>
</comment>